<dbReference type="RefSeq" id="WP_235121765.1">
    <property type="nucleotide sequence ID" value="NZ_CP090978.1"/>
</dbReference>
<dbReference type="Gene3D" id="3.60.21.10">
    <property type="match status" value="1"/>
</dbReference>
<organism evidence="1 2">
    <name type="scientific">Paenibacillus hexagrammi</name>
    <dbReference type="NCBI Taxonomy" id="2908839"/>
    <lineage>
        <taxon>Bacteria</taxon>
        <taxon>Bacillati</taxon>
        <taxon>Bacillota</taxon>
        <taxon>Bacilli</taxon>
        <taxon>Bacillales</taxon>
        <taxon>Paenibacillaceae</taxon>
        <taxon>Paenibacillus</taxon>
    </lineage>
</organism>
<protein>
    <submittedName>
        <fullName evidence="1">Metallophosphoesterase</fullName>
    </submittedName>
</protein>
<dbReference type="SUPFAM" id="SSF56300">
    <property type="entry name" value="Metallo-dependent phosphatases"/>
    <property type="match status" value="1"/>
</dbReference>
<reference evidence="1 2" key="1">
    <citation type="journal article" date="2024" name="Int. J. Syst. Evol. Microbiol.">
        <title>Paenibacillus hexagrammi sp. nov., a novel bacterium isolated from the gut content of Hexagrammos agrammus.</title>
        <authorList>
            <person name="Jung H.K."/>
            <person name="Kim D.G."/>
            <person name="Zin H."/>
            <person name="Park J."/>
            <person name="Jung H."/>
            <person name="Kim Y.O."/>
            <person name="Kong H.J."/>
            <person name="Kim J.W."/>
            <person name="Kim Y.S."/>
        </authorList>
    </citation>
    <scope>NUCLEOTIDE SEQUENCE [LARGE SCALE GENOMIC DNA]</scope>
    <source>
        <strain evidence="1 2">YPD9-1</strain>
    </source>
</reference>
<evidence type="ECO:0000313" key="1">
    <source>
        <dbReference type="EMBL" id="UJF35195.1"/>
    </source>
</evidence>
<proteinExistence type="predicted"/>
<dbReference type="Proteomes" id="UP001649230">
    <property type="component" value="Chromosome"/>
</dbReference>
<accession>A0ABY3SNR8</accession>
<keyword evidence="2" id="KW-1185">Reference proteome</keyword>
<gene>
    <name evidence="1" type="ORF">L0M14_08755</name>
</gene>
<sequence>MQNVFIISDHHFGHGHIIDFESRPFADIHEMNHVMIDTWNAVVGSEDKVFHLGDFSFLNREKTKDIVQRLHGYKILILGNHDRGRSGAGGLMSASTRSVNTRLYTKDFIYYRMNPCI</sequence>
<evidence type="ECO:0000313" key="2">
    <source>
        <dbReference type="Proteomes" id="UP001649230"/>
    </source>
</evidence>
<dbReference type="InterPro" id="IPR029052">
    <property type="entry name" value="Metallo-depent_PP-like"/>
</dbReference>
<dbReference type="EMBL" id="CP090978">
    <property type="protein sequence ID" value="UJF35195.1"/>
    <property type="molecule type" value="Genomic_DNA"/>
</dbReference>
<name>A0ABY3SNR8_9BACL</name>